<evidence type="ECO:0000313" key="2">
    <source>
        <dbReference type="Proteomes" id="UP001174909"/>
    </source>
</evidence>
<accession>A0AA35TEB0</accession>
<reference evidence="1" key="1">
    <citation type="submission" date="2023-03" db="EMBL/GenBank/DDBJ databases">
        <authorList>
            <person name="Steffen K."/>
            <person name="Cardenas P."/>
        </authorList>
    </citation>
    <scope>NUCLEOTIDE SEQUENCE</scope>
</reference>
<dbReference type="PANTHER" id="PTHR34309:SF10">
    <property type="entry name" value="SLR1406 PROTEIN"/>
    <property type="match status" value="1"/>
</dbReference>
<dbReference type="Pfam" id="PF03928">
    <property type="entry name" value="HbpS-like"/>
    <property type="match status" value="1"/>
</dbReference>
<dbReference type="InterPro" id="IPR038084">
    <property type="entry name" value="PduO/GlcC-like_sf"/>
</dbReference>
<organism evidence="1 2">
    <name type="scientific">Geodia barretti</name>
    <name type="common">Barrett's horny sponge</name>
    <dbReference type="NCBI Taxonomy" id="519541"/>
    <lineage>
        <taxon>Eukaryota</taxon>
        <taxon>Metazoa</taxon>
        <taxon>Porifera</taxon>
        <taxon>Demospongiae</taxon>
        <taxon>Heteroscleromorpha</taxon>
        <taxon>Tetractinellida</taxon>
        <taxon>Astrophorina</taxon>
        <taxon>Geodiidae</taxon>
        <taxon>Geodia</taxon>
    </lineage>
</organism>
<dbReference type="InterPro" id="IPR005624">
    <property type="entry name" value="PduO/GlcC-like"/>
</dbReference>
<sequence length="129" mass="12906">MALSLADANRIIGASIAEADRIGIKLSVAVVDGGGQLVAFQRMEGAIAVSATAAPGKAVGSVFFGRDSREINAESPVMQAIIGSQGGRIIPAQGAIPIFQDGIIVGAIGGSGGSAQQDEDCVRKGLESL</sequence>
<proteinExistence type="predicted"/>
<dbReference type="Proteomes" id="UP001174909">
    <property type="component" value="Unassembled WGS sequence"/>
</dbReference>
<dbReference type="SUPFAM" id="SSF143744">
    <property type="entry name" value="GlcG-like"/>
    <property type="match status" value="1"/>
</dbReference>
<dbReference type="PANTHER" id="PTHR34309">
    <property type="entry name" value="SLR1406 PROTEIN"/>
    <property type="match status" value="1"/>
</dbReference>
<comment type="caution">
    <text evidence="1">The sequence shown here is derived from an EMBL/GenBank/DDBJ whole genome shotgun (WGS) entry which is preliminary data.</text>
</comment>
<name>A0AA35TEB0_GEOBA</name>
<dbReference type="AlphaFoldDB" id="A0AA35TEB0"/>
<gene>
    <name evidence="1" type="ORF">GBAR_LOCUS25660</name>
</gene>
<dbReference type="Gene3D" id="3.30.450.150">
    <property type="entry name" value="Haem-degrading domain"/>
    <property type="match status" value="1"/>
</dbReference>
<protein>
    <submittedName>
        <fullName evidence="1">Uncharacterized 15.0 kDa protein in dhaT-dhaS intergenic region</fullName>
    </submittedName>
</protein>
<keyword evidence="2" id="KW-1185">Reference proteome</keyword>
<dbReference type="InterPro" id="IPR052517">
    <property type="entry name" value="GlcG_carb_metab_protein"/>
</dbReference>
<evidence type="ECO:0000313" key="1">
    <source>
        <dbReference type="EMBL" id="CAI8046393.1"/>
    </source>
</evidence>
<dbReference type="EMBL" id="CASHTH010003559">
    <property type="protein sequence ID" value="CAI8046393.1"/>
    <property type="molecule type" value="Genomic_DNA"/>
</dbReference>